<dbReference type="InterPro" id="IPR016181">
    <property type="entry name" value="Acyl_CoA_acyltransferase"/>
</dbReference>
<dbReference type="InterPro" id="IPR050680">
    <property type="entry name" value="YpeA/RimI_acetyltransf"/>
</dbReference>
<keyword evidence="2" id="KW-0963">Cytoplasm</keyword>
<dbReference type="Gene3D" id="3.40.630.30">
    <property type="match status" value="1"/>
</dbReference>
<dbReference type="NCBIfam" id="TIGR01575">
    <property type="entry name" value="rimI"/>
    <property type="match status" value="1"/>
</dbReference>
<keyword evidence="3 6" id="KW-0808">Transferase</keyword>
<evidence type="ECO:0000256" key="1">
    <source>
        <dbReference type="ARBA" id="ARBA00005395"/>
    </source>
</evidence>
<dbReference type="AlphaFoldDB" id="A0A1V5T4J3"/>
<proteinExistence type="inferred from homology"/>
<evidence type="ECO:0000313" key="6">
    <source>
        <dbReference type="EMBL" id="OQA61331.1"/>
    </source>
</evidence>
<gene>
    <name evidence="6" type="ORF">BWY41_00283</name>
</gene>
<dbReference type="SUPFAM" id="SSF55729">
    <property type="entry name" value="Acyl-CoA N-acyltransferases (Nat)"/>
    <property type="match status" value="1"/>
</dbReference>
<comment type="similarity">
    <text evidence="1">Belongs to the acetyltransferase family. RimI subfamily.</text>
</comment>
<evidence type="ECO:0000256" key="4">
    <source>
        <dbReference type="ARBA" id="ARBA00023315"/>
    </source>
</evidence>
<dbReference type="Pfam" id="PF00583">
    <property type="entry name" value="Acetyltransf_1"/>
    <property type="match status" value="1"/>
</dbReference>
<dbReference type="PROSITE" id="PS51186">
    <property type="entry name" value="GNAT"/>
    <property type="match status" value="1"/>
</dbReference>
<reference evidence="6" key="1">
    <citation type="submission" date="2017-02" db="EMBL/GenBank/DDBJ databases">
        <title>Delving into the versatile metabolic prowess of the omnipresent phylum Bacteroidetes.</title>
        <authorList>
            <person name="Nobu M.K."/>
            <person name="Mei R."/>
            <person name="Narihiro T."/>
            <person name="Kuroda K."/>
            <person name="Liu W.-T."/>
        </authorList>
    </citation>
    <scope>NUCLEOTIDE SEQUENCE</scope>
    <source>
        <strain evidence="6">ADurb.Bin276</strain>
    </source>
</reference>
<protein>
    <submittedName>
        <fullName evidence="6">Ribosomal-protein-alanine N-acetyltransferase</fullName>
    </submittedName>
</protein>
<dbReference type="PANTHER" id="PTHR43420">
    <property type="entry name" value="ACETYLTRANSFERASE"/>
    <property type="match status" value="1"/>
</dbReference>
<dbReference type="InterPro" id="IPR000182">
    <property type="entry name" value="GNAT_dom"/>
</dbReference>
<organism evidence="6">
    <name type="scientific">Candidatus Atribacter allofermentans</name>
    <dbReference type="NCBI Taxonomy" id="1852833"/>
    <lineage>
        <taxon>Bacteria</taxon>
        <taxon>Pseudomonadati</taxon>
        <taxon>Atribacterota</taxon>
        <taxon>Atribacteria</taxon>
        <taxon>Atribacterales</taxon>
        <taxon>Atribacteraceae</taxon>
        <taxon>Atribacter</taxon>
    </lineage>
</organism>
<name>A0A1V5T4J3_9BACT</name>
<evidence type="ECO:0000256" key="2">
    <source>
        <dbReference type="ARBA" id="ARBA00022490"/>
    </source>
</evidence>
<dbReference type="Proteomes" id="UP000485569">
    <property type="component" value="Unassembled WGS sequence"/>
</dbReference>
<accession>A0A1V5T4J3</accession>
<sequence length="157" mass="18271">MNNSPFPAEPYVIEKMKPIHLSAVLAIEKKSFPQPWSFSLFMSEFTNRLATYLVLRIKRKVIGYIGYWYLFEEAHITTFAIHPDYRRQGLGKKFLQYALNSILNQGCQEVFLEVRVSNFPAQNLYRSLDFTAIGIRTKYYSDGEDAIIMKKIISKEG</sequence>
<dbReference type="InterPro" id="IPR006464">
    <property type="entry name" value="AcTrfase_RimI/Ard1"/>
</dbReference>
<keyword evidence="4" id="KW-0012">Acyltransferase</keyword>
<dbReference type="GO" id="GO:0008080">
    <property type="term" value="F:N-acetyltransferase activity"/>
    <property type="evidence" value="ECO:0007669"/>
    <property type="project" value="InterPro"/>
</dbReference>
<dbReference type="PANTHER" id="PTHR43420:SF44">
    <property type="entry name" value="ACETYLTRANSFERASE YPEA"/>
    <property type="match status" value="1"/>
</dbReference>
<feature type="domain" description="N-acetyltransferase" evidence="5">
    <location>
        <begin position="11"/>
        <end position="154"/>
    </location>
</feature>
<dbReference type="EMBL" id="MWBQ01000021">
    <property type="protein sequence ID" value="OQA61331.1"/>
    <property type="molecule type" value="Genomic_DNA"/>
</dbReference>
<comment type="caution">
    <text evidence="6">The sequence shown here is derived from an EMBL/GenBank/DDBJ whole genome shotgun (WGS) entry which is preliminary data.</text>
</comment>
<evidence type="ECO:0000259" key="5">
    <source>
        <dbReference type="PROSITE" id="PS51186"/>
    </source>
</evidence>
<dbReference type="CDD" id="cd04301">
    <property type="entry name" value="NAT_SF"/>
    <property type="match status" value="1"/>
</dbReference>
<evidence type="ECO:0000256" key="3">
    <source>
        <dbReference type="ARBA" id="ARBA00022679"/>
    </source>
</evidence>